<dbReference type="EMBL" id="VWMK01000039">
    <property type="protein sequence ID" value="KAA3756960.1"/>
    <property type="molecule type" value="Genomic_DNA"/>
</dbReference>
<dbReference type="Proteomes" id="UP000422221">
    <property type="component" value="Unassembled WGS sequence"/>
</dbReference>
<sequence>MNKRKKKKWTTKNTHIKRMNENEYIKPEKWYDTLGTWIIIAAVIVFIILVALNNHVVGYDHYIGIPIEWARSLFDN</sequence>
<keyword evidence="1" id="KW-0812">Transmembrane</keyword>
<proteinExistence type="predicted"/>
<evidence type="ECO:0000313" key="2">
    <source>
        <dbReference type="EMBL" id="KAA3756960.1"/>
    </source>
</evidence>
<accession>A0A7J4XC81</accession>
<keyword evidence="1" id="KW-0472">Membrane</keyword>
<name>A0A7J4XC81_9BACE</name>
<evidence type="ECO:0000313" key="3">
    <source>
        <dbReference type="Proteomes" id="UP000422221"/>
    </source>
</evidence>
<dbReference type="GeneID" id="93115356"/>
<gene>
    <name evidence="2" type="ORF">F3F73_22990</name>
</gene>
<feature type="transmembrane region" description="Helical" evidence="1">
    <location>
        <begin position="34"/>
        <end position="52"/>
    </location>
</feature>
<evidence type="ECO:0000256" key="1">
    <source>
        <dbReference type="SAM" id="Phobius"/>
    </source>
</evidence>
<reference evidence="2 3" key="1">
    <citation type="journal article" date="2019" name="Nat. Med.">
        <title>A library of human gut bacterial isolates paired with longitudinal multiomics data enables mechanistic microbiome research.</title>
        <authorList>
            <person name="Poyet M."/>
            <person name="Groussin M."/>
            <person name="Gibbons S.M."/>
            <person name="Avila-Pacheco J."/>
            <person name="Jiang X."/>
            <person name="Kearney S.M."/>
            <person name="Perrotta A.R."/>
            <person name="Berdy B."/>
            <person name="Zhao S."/>
            <person name="Lieberman T.D."/>
            <person name="Swanson P.K."/>
            <person name="Smith M."/>
            <person name="Roesemann S."/>
            <person name="Alexander J.E."/>
            <person name="Rich S.A."/>
            <person name="Livny J."/>
            <person name="Vlamakis H."/>
            <person name="Clish C."/>
            <person name="Bullock K."/>
            <person name="Deik A."/>
            <person name="Scott J."/>
            <person name="Pierce K.A."/>
            <person name="Xavier R.J."/>
            <person name="Alm E.J."/>
        </authorList>
    </citation>
    <scope>NUCLEOTIDE SEQUENCE [LARGE SCALE GENOMIC DNA]</scope>
    <source>
        <strain evidence="2 3">BIOML-A10</strain>
    </source>
</reference>
<organism evidence="2 3">
    <name type="scientific">Bacteroides salyersiae</name>
    <dbReference type="NCBI Taxonomy" id="291644"/>
    <lineage>
        <taxon>Bacteria</taxon>
        <taxon>Pseudomonadati</taxon>
        <taxon>Bacteroidota</taxon>
        <taxon>Bacteroidia</taxon>
        <taxon>Bacteroidales</taxon>
        <taxon>Bacteroidaceae</taxon>
        <taxon>Bacteroides</taxon>
    </lineage>
</organism>
<protein>
    <submittedName>
        <fullName evidence="2">Uncharacterized protein</fullName>
    </submittedName>
</protein>
<dbReference type="AlphaFoldDB" id="A0A7J4XC81"/>
<dbReference type="RefSeq" id="WP_044093623.1">
    <property type="nucleotide sequence ID" value="NZ_CAXSTI010000018.1"/>
</dbReference>
<comment type="caution">
    <text evidence="2">The sequence shown here is derived from an EMBL/GenBank/DDBJ whole genome shotgun (WGS) entry which is preliminary data.</text>
</comment>
<keyword evidence="1" id="KW-1133">Transmembrane helix</keyword>